<dbReference type="InterPro" id="IPR011009">
    <property type="entry name" value="Kinase-like_dom_sf"/>
</dbReference>
<dbReference type="Gene3D" id="3.90.1200.10">
    <property type="match status" value="1"/>
</dbReference>
<dbReference type="InterPro" id="IPR002575">
    <property type="entry name" value="Aminoglycoside_PTrfase"/>
</dbReference>
<evidence type="ECO:0000259" key="1">
    <source>
        <dbReference type="PROSITE" id="PS50011"/>
    </source>
</evidence>
<name>A0A1V3G9Q5_9BACL</name>
<reference evidence="2 3" key="1">
    <citation type="submission" date="2016-11" db="EMBL/GenBank/DDBJ databases">
        <authorList>
            <person name="Jaros S."/>
            <person name="Januszkiewicz K."/>
            <person name="Wedrychowicz H."/>
        </authorList>
    </citation>
    <scope>NUCLEOTIDE SEQUENCE [LARGE SCALE GENOMIC DNA]</scope>
    <source>
        <strain evidence="2 3">Con a/3</strain>
    </source>
</reference>
<organism evidence="2 3">
    <name type="scientific">Fictibacillus arsenicus</name>
    <dbReference type="NCBI Taxonomy" id="255247"/>
    <lineage>
        <taxon>Bacteria</taxon>
        <taxon>Bacillati</taxon>
        <taxon>Bacillota</taxon>
        <taxon>Bacilli</taxon>
        <taxon>Bacillales</taxon>
        <taxon>Fictibacillaceae</taxon>
        <taxon>Fictibacillus</taxon>
    </lineage>
</organism>
<dbReference type="InterPro" id="IPR000719">
    <property type="entry name" value="Prot_kinase_dom"/>
</dbReference>
<accession>A0A1V3G9Q5</accession>
<dbReference type="OrthoDB" id="9800774at2"/>
<dbReference type="RefSeq" id="WP_077362856.1">
    <property type="nucleotide sequence ID" value="NZ_MQMF01000002.1"/>
</dbReference>
<protein>
    <recommendedName>
        <fullName evidence="1">Protein kinase domain-containing protein</fullName>
    </recommendedName>
</protein>
<dbReference type="Pfam" id="PF01636">
    <property type="entry name" value="APH"/>
    <property type="match status" value="1"/>
</dbReference>
<dbReference type="Proteomes" id="UP000188597">
    <property type="component" value="Unassembled WGS sequence"/>
</dbReference>
<dbReference type="PANTHER" id="PTHR21310">
    <property type="entry name" value="AMINOGLYCOSIDE PHOSPHOTRANSFERASE-RELATED-RELATED"/>
    <property type="match status" value="1"/>
</dbReference>
<dbReference type="InterPro" id="IPR051678">
    <property type="entry name" value="AGP_Transferase"/>
</dbReference>
<gene>
    <name evidence="2" type="ORF">UN64_11685</name>
</gene>
<sequence length="271" mass="30571">MALEQTIGVGSTAKVIVLDERTVAKQFFDRVSRSSIENEYLKSKAVMHTGLPVPVILKKVIHNGQTALLYERINGSPLTKKLLNQPWTALNLINQMATLQELMHDKEISSFPQQKDILQHKITLAKELSESEKSFIAERLSKLPTGNSLCHGDFHPDNILLDERGPVIIDWADASQGNRLADLARTLVILQYGGLPSGMKPFKRKTVLYIRNLLAGKYLKSYRRSFHFSLDSLKEWILPVAAARLSENLPVAEKERLAMLVKQYIENDGLK</sequence>
<comment type="caution">
    <text evidence="2">The sequence shown here is derived from an EMBL/GenBank/DDBJ whole genome shotgun (WGS) entry which is preliminary data.</text>
</comment>
<dbReference type="AlphaFoldDB" id="A0A1V3G9Q5"/>
<proteinExistence type="predicted"/>
<evidence type="ECO:0000313" key="2">
    <source>
        <dbReference type="EMBL" id="OOE12716.1"/>
    </source>
</evidence>
<dbReference type="GO" id="GO:0005524">
    <property type="term" value="F:ATP binding"/>
    <property type="evidence" value="ECO:0007669"/>
    <property type="project" value="InterPro"/>
</dbReference>
<evidence type="ECO:0000313" key="3">
    <source>
        <dbReference type="Proteomes" id="UP000188597"/>
    </source>
</evidence>
<dbReference type="SUPFAM" id="SSF56112">
    <property type="entry name" value="Protein kinase-like (PK-like)"/>
    <property type="match status" value="1"/>
</dbReference>
<dbReference type="GO" id="GO:0004672">
    <property type="term" value="F:protein kinase activity"/>
    <property type="evidence" value="ECO:0007669"/>
    <property type="project" value="InterPro"/>
</dbReference>
<dbReference type="PROSITE" id="PS50011">
    <property type="entry name" value="PROTEIN_KINASE_DOM"/>
    <property type="match status" value="1"/>
</dbReference>
<dbReference type="EMBL" id="MQMF01000002">
    <property type="protein sequence ID" value="OOE12716.1"/>
    <property type="molecule type" value="Genomic_DNA"/>
</dbReference>
<feature type="domain" description="Protein kinase" evidence="1">
    <location>
        <begin position="1"/>
        <end position="271"/>
    </location>
</feature>